<dbReference type="EMBL" id="JXTC01000184">
    <property type="protein sequence ID" value="PON83045.1"/>
    <property type="molecule type" value="Genomic_DNA"/>
</dbReference>
<evidence type="ECO:0000256" key="1">
    <source>
        <dbReference type="SAM" id="MobiDB-lite"/>
    </source>
</evidence>
<protein>
    <submittedName>
        <fullName evidence="2">Uncharacterized protein</fullName>
    </submittedName>
</protein>
<sequence length="130" mass="14725">KKVVDLENSIHRSLLHKPRVIFSSSIRENHEIQKRREKERKKEIYMVNYLETSSHKGPLRLESRKVASISCRIFNNAKVSWRGHRFPPLLRSPPPPSSTFCPPLLSSSAEFVDKLAPTPASPSPSPPSSS</sequence>
<proteinExistence type="predicted"/>
<dbReference type="Proteomes" id="UP000237000">
    <property type="component" value="Unassembled WGS sequence"/>
</dbReference>
<organism evidence="2 3">
    <name type="scientific">Trema orientale</name>
    <name type="common">Charcoal tree</name>
    <name type="synonym">Celtis orientalis</name>
    <dbReference type="NCBI Taxonomy" id="63057"/>
    <lineage>
        <taxon>Eukaryota</taxon>
        <taxon>Viridiplantae</taxon>
        <taxon>Streptophyta</taxon>
        <taxon>Embryophyta</taxon>
        <taxon>Tracheophyta</taxon>
        <taxon>Spermatophyta</taxon>
        <taxon>Magnoliopsida</taxon>
        <taxon>eudicotyledons</taxon>
        <taxon>Gunneridae</taxon>
        <taxon>Pentapetalae</taxon>
        <taxon>rosids</taxon>
        <taxon>fabids</taxon>
        <taxon>Rosales</taxon>
        <taxon>Cannabaceae</taxon>
        <taxon>Trema</taxon>
    </lineage>
</organism>
<name>A0A2P5EBX0_TREOI</name>
<accession>A0A2P5EBX0</accession>
<gene>
    <name evidence="2" type="ORF">TorRG33x02_211540</name>
</gene>
<dbReference type="InParanoid" id="A0A2P5EBX0"/>
<evidence type="ECO:0000313" key="2">
    <source>
        <dbReference type="EMBL" id="PON83045.1"/>
    </source>
</evidence>
<keyword evidence="3" id="KW-1185">Reference proteome</keyword>
<feature type="non-terminal residue" evidence="2">
    <location>
        <position position="1"/>
    </location>
</feature>
<dbReference type="OrthoDB" id="10378550at2759"/>
<feature type="region of interest" description="Disordered" evidence="1">
    <location>
        <begin position="85"/>
        <end position="105"/>
    </location>
</feature>
<comment type="caution">
    <text evidence="2">The sequence shown here is derived from an EMBL/GenBank/DDBJ whole genome shotgun (WGS) entry which is preliminary data.</text>
</comment>
<reference evidence="3" key="1">
    <citation type="submission" date="2016-06" db="EMBL/GenBank/DDBJ databases">
        <title>Parallel loss of symbiosis genes in relatives of nitrogen-fixing non-legume Parasponia.</title>
        <authorList>
            <person name="Van Velzen R."/>
            <person name="Holmer R."/>
            <person name="Bu F."/>
            <person name="Rutten L."/>
            <person name="Van Zeijl A."/>
            <person name="Liu W."/>
            <person name="Santuari L."/>
            <person name="Cao Q."/>
            <person name="Sharma T."/>
            <person name="Shen D."/>
            <person name="Roswanjaya Y."/>
            <person name="Wardhani T."/>
            <person name="Kalhor M.S."/>
            <person name="Jansen J."/>
            <person name="Van den Hoogen J."/>
            <person name="Gungor B."/>
            <person name="Hartog M."/>
            <person name="Hontelez J."/>
            <person name="Verver J."/>
            <person name="Yang W.-C."/>
            <person name="Schijlen E."/>
            <person name="Repin R."/>
            <person name="Schilthuizen M."/>
            <person name="Schranz E."/>
            <person name="Heidstra R."/>
            <person name="Miyata K."/>
            <person name="Fedorova E."/>
            <person name="Kohlen W."/>
            <person name="Bisseling T."/>
            <person name="Smit S."/>
            <person name="Geurts R."/>
        </authorList>
    </citation>
    <scope>NUCLEOTIDE SEQUENCE [LARGE SCALE GENOMIC DNA]</scope>
    <source>
        <strain evidence="3">cv. RG33-2</strain>
    </source>
</reference>
<evidence type="ECO:0000313" key="3">
    <source>
        <dbReference type="Proteomes" id="UP000237000"/>
    </source>
</evidence>
<dbReference type="AlphaFoldDB" id="A0A2P5EBX0"/>